<organism evidence="1 2">
    <name type="scientific">Paenacidovorax monticola</name>
    <dbReference type="NCBI Taxonomy" id="1926868"/>
    <lineage>
        <taxon>Bacteria</taxon>
        <taxon>Pseudomonadati</taxon>
        <taxon>Pseudomonadota</taxon>
        <taxon>Betaproteobacteria</taxon>
        <taxon>Burkholderiales</taxon>
        <taxon>Comamonadaceae</taxon>
        <taxon>Paenacidovorax</taxon>
    </lineage>
</organism>
<dbReference type="Proteomes" id="UP000516057">
    <property type="component" value="Chromosome"/>
</dbReference>
<dbReference type="AlphaFoldDB" id="A0A7H0HDK9"/>
<dbReference type="RefSeq" id="WP_187735612.1">
    <property type="nucleotide sequence ID" value="NZ_CP060790.1"/>
</dbReference>
<dbReference type="SUPFAM" id="SSF53187">
    <property type="entry name" value="Zn-dependent exopeptidases"/>
    <property type="match status" value="1"/>
</dbReference>
<keyword evidence="2" id="KW-1185">Reference proteome</keyword>
<evidence type="ECO:0000313" key="2">
    <source>
        <dbReference type="Proteomes" id="UP000516057"/>
    </source>
</evidence>
<proteinExistence type="predicted"/>
<reference evidence="1 2" key="1">
    <citation type="submission" date="2020-08" db="EMBL/GenBank/DDBJ databases">
        <title>Genome sequence of Acidovorax monticola KACC 19171T.</title>
        <authorList>
            <person name="Hyun D.-W."/>
            <person name="Bae J.-W."/>
        </authorList>
    </citation>
    <scope>NUCLEOTIDE SEQUENCE [LARGE SCALE GENOMIC DNA]</scope>
    <source>
        <strain evidence="1 2">KACC 19171</strain>
    </source>
</reference>
<dbReference type="EMBL" id="CP060790">
    <property type="protein sequence ID" value="QNP58625.1"/>
    <property type="molecule type" value="Genomic_DNA"/>
</dbReference>
<dbReference type="GO" id="GO:0016787">
    <property type="term" value="F:hydrolase activity"/>
    <property type="evidence" value="ECO:0007669"/>
    <property type="project" value="UniProtKB-KW"/>
</dbReference>
<sequence length="309" mass="34698">MHPVLQLISTRYQQALPGASGASGAHMPAQMVTSMPGTSALVLDSPHSGTWYPDDFRSVCDLATLRRAEDTHVEKLYAFASALGVGWVEAHFPRIYLDANRDTTEIDESMFDGPWPDPITTDPVVLQKVRLGKGLIWKFTDEGEPIYDRLLGVAEVRARIDRCWRPYHAAVERAIAAAHARHGYSIHINCHSMPAVAASHATLHPGLHHADFVVGDRDGTTADPALSRRICDFLRARGYSVEYNHPYKGVELVRRYSDPAAHRHSIQVEINRKLYMDEQTLALRQDGFVRLYQDLKDLVEMLLALDPRK</sequence>
<accession>A0A7H0HDK9</accession>
<dbReference type="Pfam" id="PF05013">
    <property type="entry name" value="FGase"/>
    <property type="match status" value="1"/>
</dbReference>
<protein>
    <submittedName>
        <fullName evidence="1">N-formylglutamate amidohydrolase</fullName>
    </submittedName>
</protein>
<name>A0A7H0HDK9_9BURK</name>
<dbReference type="InterPro" id="IPR007709">
    <property type="entry name" value="N-FG_amidohydro"/>
</dbReference>
<keyword evidence="1" id="KW-0378">Hydrolase</keyword>
<dbReference type="KEGG" id="amon:H9L24_16785"/>
<evidence type="ECO:0000313" key="1">
    <source>
        <dbReference type="EMBL" id="QNP58625.1"/>
    </source>
</evidence>
<dbReference type="Gene3D" id="3.40.630.40">
    <property type="entry name" value="Zn-dependent exopeptidases"/>
    <property type="match status" value="1"/>
</dbReference>
<gene>
    <name evidence="1" type="ORF">H9L24_16785</name>
</gene>